<dbReference type="Proteomes" id="UP001168990">
    <property type="component" value="Unassembled WGS sequence"/>
</dbReference>
<evidence type="ECO:0000256" key="2">
    <source>
        <dbReference type="SAM" id="MobiDB-lite"/>
    </source>
</evidence>
<feature type="compositionally biased region" description="Polar residues" evidence="2">
    <location>
        <begin position="7"/>
        <end position="25"/>
    </location>
</feature>
<keyword evidence="1" id="KW-0863">Zinc-finger</keyword>
<accession>A0AA39FHJ2</accession>
<dbReference type="GO" id="GO:0003676">
    <property type="term" value="F:nucleic acid binding"/>
    <property type="evidence" value="ECO:0007669"/>
    <property type="project" value="InterPro"/>
</dbReference>
<feature type="region of interest" description="Disordered" evidence="2">
    <location>
        <begin position="148"/>
        <end position="167"/>
    </location>
</feature>
<gene>
    <name evidence="4" type="ORF">PV328_011845</name>
</gene>
<dbReference type="AlphaFoldDB" id="A0AA39FHJ2"/>
<name>A0AA39FHJ2_9HYME</name>
<evidence type="ECO:0000313" key="5">
    <source>
        <dbReference type="Proteomes" id="UP001168990"/>
    </source>
</evidence>
<dbReference type="InterPro" id="IPR001878">
    <property type="entry name" value="Znf_CCHC"/>
</dbReference>
<dbReference type="PANTHER" id="PTHR34222:SF99">
    <property type="entry name" value="PROTEIN, PUTATIVE-RELATED"/>
    <property type="match status" value="1"/>
</dbReference>
<evidence type="ECO:0000256" key="1">
    <source>
        <dbReference type="PROSITE-ProRule" id="PRU00047"/>
    </source>
</evidence>
<dbReference type="PANTHER" id="PTHR34222">
    <property type="entry name" value="GAG_PRE-INTEGRS DOMAIN-CONTAINING PROTEIN"/>
    <property type="match status" value="1"/>
</dbReference>
<reference evidence="4" key="1">
    <citation type="journal article" date="2023" name="bioRxiv">
        <title>Scaffold-level genome assemblies of two parasitoid biocontrol wasps reveal the parthenogenesis mechanism and an associated novel virus.</title>
        <authorList>
            <person name="Inwood S."/>
            <person name="Skelly J."/>
            <person name="Guhlin J."/>
            <person name="Harrop T."/>
            <person name="Goldson S."/>
            <person name="Dearden P."/>
        </authorList>
    </citation>
    <scope>NUCLEOTIDE SEQUENCE</scope>
    <source>
        <strain evidence="4">Irish</strain>
        <tissue evidence="4">Whole body</tissue>
    </source>
</reference>
<keyword evidence="5" id="KW-1185">Reference proteome</keyword>
<evidence type="ECO:0000313" key="4">
    <source>
        <dbReference type="EMBL" id="KAK0169595.1"/>
    </source>
</evidence>
<dbReference type="SMART" id="SM00343">
    <property type="entry name" value="ZnF_C2HC"/>
    <property type="match status" value="4"/>
</dbReference>
<feature type="region of interest" description="Disordered" evidence="2">
    <location>
        <begin position="1"/>
        <end position="25"/>
    </location>
</feature>
<dbReference type="InterPro" id="IPR036875">
    <property type="entry name" value="Znf_CCHC_sf"/>
</dbReference>
<keyword evidence="1" id="KW-0862">Zinc</keyword>
<keyword evidence="1" id="KW-0479">Metal-binding</keyword>
<feature type="compositionally biased region" description="Polar residues" evidence="2">
    <location>
        <begin position="562"/>
        <end position="572"/>
    </location>
</feature>
<comment type="caution">
    <text evidence="4">The sequence shown here is derived from an EMBL/GenBank/DDBJ whole genome shotgun (WGS) entry which is preliminary data.</text>
</comment>
<reference evidence="4" key="2">
    <citation type="submission" date="2023-03" db="EMBL/GenBank/DDBJ databases">
        <authorList>
            <person name="Inwood S.N."/>
            <person name="Skelly J.G."/>
            <person name="Guhlin J."/>
            <person name="Harrop T.W.R."/>
            <person name="Goldson S.G."/>
            <person name="Dearden P.K."/>
        </authorList>
    </citation>
    <scope>NUCLEOTIDE SEQUENCE</scope>
    <source>
        <strain evidence="4">Irish</strain>
        <tissue evidence="4">Whole body</tissue>
    </source>
</reference>
<dbReference type="GO" id="GO:0008270">
    <property type="term" value="F:zinc ion binding"/>
    <property type="evidence" value="ECO:0007669"/>
    <property type="project" value="UniProtKB-KW"/>
</dbReference>
<protein>
    <recommendedName>
        <fullName evidence="3">CCHC-type domain-containing protein</fullName>
    </recommendedName>
</protein>
<feature type="compositionally biased region" description="Low complexity" evidence="2">
    <location>
        <begin position="573"/>
        <end position="586"/>
    </location>
</feature>
<sequence length="593" mass="67834">MTDRDNTFGQPSASAHNDNNQPIGIPATTTLADMFELMRLQNIDTIKYRKKTSARQDKLEAQFATFLDRTNRPRRRHNSTSSLSSNDADHDILRANSRSQHAPIPVPIIPTPVPPNPTPIPRPISPNVHTQTPVPQTQMIIHDTNYPSTTTSFSSPPNITRRDTPSLSPKDYIQSIPYFDGTPMCYDASELIIHCKNALSYIPQYKEYEILALLTGRLKGEALRRAYKAKLRTIQDLINFIKENFDKPKTYFSLRNQILKLEQGTYESMSTYIARAQELLSDCTEYLLTSNVPNKESARQTVNDDITNGFVHGTLKKYLRFFTTKNFSDFATACAEARRAEGELAEYPQLDDTDMIRQDCFLLQTTNSVDTNNNTNNNYRPICTFCQKPGHTIDICFKRTAQTNNRNFSLQQNSNIKNYNNSNMQICNYCQKPGHTLDICFKRRAQENKQNLTPQQNPNFINTNDFNTQICNYCQKPGHTFDICFKRKAQENTQNPNYQRNPNILNSNDYNFKTCHYCKKIGHLIKDCRRRMNNSNIQVTDGFTNSNNQQYPGNASAPRLSGATTGLNYSAPTQTHANTQTNTQETIFQNQTY</sequence>
<dbReference type="PROSITE" id="PS50158">
    <property type="entry name" value="ZF_CCHC"/>
    <property type="match status" value="1"/>
</dbReference>
<dbReference type="SUPFAM" id="SSF57756">
    <property type="entry name" value="Retrovirus zinc finger-like domains"/>
    <property type="match status" value="1"/>
</dbReference>
<dbReference type="Gene3D" id="4.10.60.10">
    <property type="entry name" value="Zinc finger, CCHC-type"/>
    <property type="match status" value="1"/>
</dbReference>
<organism evidence="4 5">
    <name type="scientific">Microctonus aethiopoides</name>
    <dbReference type="NCBI Taxonomy" id="144406"/>
    <lineage>
        <taxon>Eukaryota</taxon>
        <taxon>Metazoa</taxon>
        <taxon>Ecdysozoa</taxon>
        <taxon>Arthropoda</taxon>
        <taxon>Hexapoda</taxon>
        <taxon>Insecta</taxon>
        <taxon>Pterygota</taxon>
        <taxon>Neoptera</taxon>
        <taxon>Endopterygota</taxon>
        <taxon>Hymenoptera</taxon>
        <taxon>Apocrita</taxon>
        <taxon>Ichneumonoidea</taxon>
        <taxon>Braconidae</taxon>
        <taxon>Euphorinae</taxon>
        <taxon>Microctonus</taxon>
    </lineage>
</organism>
<feature type="region of interest" description="Disordered" evidence="2">
    <location>
        <begin position="65"/>
        <end position="89"/>
    </location>
</feature>
<feature type="compositionally biased region" description="Low complexity" evidence="2">
    <location>
        <begin position="148"/>
        <end position="157"/>
    </location>
</feature>
<feature type="compositionally biased region" description="Polar residues" evidence="2">
    <location>
        <begin position="540"/>
        <end position="553"/>
    </location>
</feature>
<evidence type="ECO:0000259" key="3">
    <source>
        <dbReference type="PROSITE" id="PS50158"/>
    </source>
</evidence>
<proteinExistence type="predicted"/>
<dbReference type="Pfam" id="PF00098">
    <property type="entry name" value="zf-CCHC"/>
    <property type="match status" value="1"/>
</dbReference>
<feature type="domain" description="CCHC-type" evidence="3">
    <location>
        <begin position="515"/>
        <end position="530"/>
    </location>
</feature>
<feature type="region of interest" description="Disordered" evidence="2">
    <location>
        <begin position="540"/>
        <end position="593"/>
    </location>
</feature>
<dbReference type="EMBL" id="JAQQBS010000081">
    <property type="protein sequence ID" value="KAK0169595.1"/>
    <property type="molecule type" value="Genomic_DNA"/>
</dbReference>